<dbReference type="InterPro" id="IPR052702">
    <property type="entry name" value="MscS-like_channel"/>
</dbReference>
<comment type="caution">
    <text evidence="2">The sequence shown here is derived from an EMBL/GenBank/DDBJ whole genome shotgun (WGS) entry which is preliminary data.</text>
</comment>
<dbReference type="InterPro" id="IPR036397">
    <property type="entry name" value="RNaseH_sf"/>
</dbReference>
<dbReference type="SUPFAM" id="SSF53098">
    <property type="entry name" value="Ribonuclease H-like"/>
    <property type="match status" value="1"/>
</dbReference>
<reference evidence="2" key="1">
    <citation type="journal article" date="2015" name="Nature">
        <title>Complex archaea that bridge the gap between prokaryotes and eukaryotes.</title>
        <authorList>
            <person name="Spang A."/>
            <person name="Saw J.H."/>
            <person name="Jorgensen S.L."/>
            <person name="Zaremba-Niedzwiedzka K."/>
            <person name="Martijn J."/>
            <person name="Lind A.E."/>
            <person name="van Eijk R."/>
            <person name="Schleper C."/>
            <person name="Guy L."/>
            <person name="Ettema T.J."/>
        </authorList>
    </citation>
    <scope>NUCLEOTIDE SEQUENCE</scope>
</reference>
<dbReference type="AlphaFoldDB" id="A0A0F9EU50"/>
<gene>
    <name evidence="2" type="ORF">LCGC14_2386290</name>
</gene>
<sequence length="361" mass="41134">MRVAQAIVISDDDRAVLKRWSRGRRVPARLVLRAKIVLLAAAGTLNIDIAAELDTGMKTICLWRNRFAKSGLAGIEKDAPRGGRPATARAALAADIVRKTTTQKPPAATHWSTRTLAAELDTSPSMVQRVWKAHRLQPHRTKTFKLSNDPRFAEKLVDVVGLYLNPPEHAIVLCVDEKSQIQALDRTQKSLPIYPGRLGTMTHDYKRHGTTTLFAALNVAEGIVIEACMSRHRHQEWIKFLKVIDGSTDPDAQLHLVVDNYATHKHPKVQRWLARHPRFHMHFTPTSSSWLNLVERWFRDLTQKRLRRGSFTSVRQLQEAIFEYVEHHNDRAEGRRWKALPEDILAKVRRARAILDKTPTA</sequence>
<feature type="domain" description="Tc1-like transposase DDE" evidence="1">
    <location>
        <begin position="172"/>
        <end position="318"/>
    </location>
</feature>
<dbReference type="Pfam" id="PF13565">
    <property type="entry name" value="HTH_32"/>
    <property type="match status" value="1"/>
</dbReference>
<dbReference type="InterPro" id="IPR009057">
    <property type="entry name" value="Homeodomain-like_sf"/>
</dbReference>
<dbReference type="Pfam" id="PF13358">
    <property type="entry name" value="DDE_3"/>
    <property type="match status" value="1"/>
</dbReference>
<dbReference type="InterPro" id="IPR038717">
    <property type="entry name" value="Tc1-like_DDE_dom"/>
</dbReference>
<dbReference type="EMBL" id="LAZR01035504">
    <property type="protein sequence ID" value="KKL27323.1"/>
    <property type="molecule type" value="Genomic_DNA"/>
</dbReference>
<dbReference type="PANTHER" id="PTHR30347">
    <property type="entry name" value="POTASSIUM CHANNEL RELATED"/>
    <property type="match status" value="1"/>
</dbReference>
<dbReference type="Gene3D" id="3.30.420.10">
    <property type="entry name" value="Ribonuclease H-like superfamily/Ribonuclease H"/>
    <property type="match status" value="1"/>
</dbReference>
<proteinExistence type="predicted"/>
<dbReference type="GO" id="GO:0003676">
    <property type="term" value="F:nucleic acid binding"/>
    <property type="evidence" value="ECO:0007669"/>
    <property type="project" value="InterPro"/>
</dbReference>
<accession>A0A0F9EU50</accession>
<evidence type="ECO:0000259" key="1">
    <source>
        <dbReference type="Pfam" id="PF13358"/>
    </source>
</evidence>
<organism evidence="2">
    <name type="scientific">marine sediment metagenome</name>
    <dbReference type="NCBI Taxonomy" id="412755"/>
    <lineage>
        <taxon>unclassified sequences</taxon>
        <taxon>metagenomes</taxon>
        <taxon>ecological metagenomes</taxon>
    </lineage>
</organism>
<protein>
    <recommendedName>
        <fullName evidence="1">Tc1-like transposase DDE domain-containing protein</fullName>
    </recommendedName>
</protein>
<name>A0A0F9EU50_9ZZZZ</name>
<dbReference type="InterPro" id="IPR012337">
    <property type="entry name" value="RNaseH-like_sf"/>
</dbReference>
<dbReference type="SUPFAM" id="SSF46689">
    <property type="entry name" value="Homeodomain-like"/>
    <property type="match status" value="1"/>
</dbReference>
<dbReference type="PANTHER" id="PTHR30347:SF1">
    <property type="entry name" value="MECHANOSENSITIVE CHANNEL MSCK"/>
    <property type="match status" value="1"/>
</dbReference>
<dbReference type="NCBIfam" id="NF033545">
    <property type="entry name" value="transpos_IS630"/>
    <property type="match status" value="1"/>
</dbReference>
<evidence type="ECO:0000313" key="2">
    <source>
        <dbReference type="EMBL" id="KKL27323.1"/>
    </source>
</evidence>
<dbReference type="InterPro" id="IPR047655">
    <property type="entry name" value="Transpos_IS630-like"/>
</dbReference>